<dbReference type="FunFam" id="3.40.50.2000:FF:000023">
    <property type="entry name" value="ADP-heptose--LPS heptosyltransferase II"/>
    <property type="match status" value="1"/>
</dbReference>
<dbReference type="SUPFAM" id="SSF53756">
    <property type="entry name" value="UDP-Glycosyltransferase/glycogen phosphorylase"/>
    <property type="match status" value="1"/>
</dbReference>
<keyword evidence="2 5" id="KW-0808">Transferase</keyword>
<evidence type="ECO:0000256" key="4">
    <source>
        <dbReference type="SAM" id="Phobius"/>
    </source>
</evidence>
<gene>
    <name evidence="5" type="primary">rfaQ</name>
    <name evidence="5" type="ORF">VR7878_02207</name>
</gene>
<evidence type="ECO:0000313" key="6">
    <source>
        <dbReference type="Proteomes" id="UP000188276"/>
    </source>
</evidence>
<sequence length="380" mass="42454">MIKTSLNQHFTFSSGLCIIPNNSHCFIVIIMALFDSAPRSICILRLSAIGDVCNAIAAVQAIQRQWPETRITWITGRLEAQLLDGLDNIRLIVFDKKQGFKAYRQLWTTLKGEQFDALLHMQYAFRASLATLGIKATYKLGFDATRSQDCQTWFTNQHVPSPDKPHVLDGLLAFAQYIGIKDITPKWTLTYSHHDQQWATQQLCQDKRNLVIVPGASKAYKNWTAAGYAEVMQHIHAQGWHIILAGSPAQVELDLADQILGLVDFPVTNLVGTSTLKQMLALLDHSDLVIAPDTGPTHMANAMGTPVIGLYAHHNPQRTGPYCYQDYVVSVYAEAIQAETGKAISALNWRARVKDKSAMRRIQAPQVIHMFEKAVKDFGL</sequence>
<dbReference type="GO" id="GO:0009244">
    <property type="term" value="P:lipopolysaccharide core region biosynthetic process"/>
    <property type="evidence" value="ECO:0007669"/>
    <property type="project" value="TreeGrafter"/>
</dbReference>
<keyword evidence="4" id="KW-0812">Transmembrane</keyword>
<dbReference type="FunFam" id="3.40.50.2000:FF:000164">
    <property type="entry name" value="Lipopolysaccharide heptosyltransferase I"/>
    <property type="match status" value="1"/>
</dbReference>
<keyword evidence="6" id="KW-1185">Reference proteome</keyword>
<keyword evidence="1" id="KW-0328">Glycosyltransferase</keyword>
<dbReference type="AlphaFoldDB" id="A0A1R4LKX9"/>
<dbReference type="PANTHER" id="PTHR30160:SF21">
    <property type="entry name" value="LIPOPOLYSACCHARIDE CORE HEPTOSYLTRANSFERASE OPSX"/>
    <property type="match status" value="1"/>
</dbReference>
<dbReference type="EMBL" id="FULE01000031">
    <property type="protein sequence ID" value="SJN57256.1"/>
    <property type="molecule type" value="Genomic_DNA"/>
</dbReference>
<dbReference type="InterPro" id="IPR051199">
    <property type="entry name" value="LPS_LOS_Heptosyltrfase"/>
</dbReference>
<dbReference type="STRING" id="1123498.VR7878_02207"/>
<dbReference type="CDD" id="cd03789">
    <property type="entry name" value="GT9_LPS_heptosyltransferase"/>
    <property type="match status" value="1"/>
</dbReference>
<dbReference type="GO" id="GO:0008713">
    <property type="term" value="F:ADP-heptose-lipopolysaccharide heptosyltransferase activity"/>
    <property type="evidence" value="ECO:0007669"/>
    <property type="project" value="TreeGrafter"/>
</dbReference>
<dbReference type="GO" id="GO:0005829">
    <property type="term" value="C:cytosol"/>
    <property type="evidence" value="ECO:0007669"/>
    <property type="project" value="TreeGrafter"/>
</dbReference>
<reference evidence="6" key="1">
    <citation type="submission" date="2017-02" db="EMBL/GenBank/DDBJ databases">
        <authorList>
            <person name="Rodrigo-Torres L."/>
            <person name="Arahal R.D."/>
            <person name="Lucena T."/>
        </authorList>
    </citation>
    <scope>NUCLEOTIDE SEQUENCE [LARGE SCALE GENOMIC DNA]</scope>
    <source>
        <strain evidence="6">CECT 7878</strain>
    </source>
</reference>
<proteinExistence type="inferred from homology"/>
<organism evidence="5 6">
    <name type="scientific">Vibrio ruber (strain DSM 16370 / JCM 11486 / BCRC 17186 / CECT 7878 / LMG 23124 / VR1)</name>
    <dbReference type="NCBI Taxonomy" id="1123498"/>
    <lineage>
        <taxon>Bacteria</taxon>
        <taxon>Pseudomonadati</taxon>
        <taxon>Pseudomonadota</taxon>
        <taxon>Gammaproteobacteria</taxon>
        <taxon>Vibrionales</taxon>
        <taxon>Vibrionaceae</taxon>
        <taxon>Vibrio</taxon>
    </lineage>
</organism>
<feature type="transmembrane region" description="Helical" evidence="4">
    <location>
        <begin position="12"/>
        <end position="34"/>
    </location>
</feature>
<protein>
    <submittedName>
        <fullName evidence="5">Lipopolysaccharide core heptosyltransferase RfaQ</fullName>
        <ecNumber evidence="5">2.-.-.-</ecNumber>
    </submittedName>
</protein>
<keyword evidence="4" id="KW-1133">Transmembrane helix</keyword>
<dbReference type="PANTHER" id="PTHR30160">
    <property type="entry name" value="TETRAACYLDISACCHARIDE 4'-KINASE-RELATED"/>
    <property type="match status" value="1"/>
</dbReference>
<dbReference type="InterPro" id="IPR002201">
    <property type="entry name" value="Glyco_trans_9"/>
</dbReference>
<evidence type="ECO:0000313" key="5">
    <source>
        <dbReference type="EMBL" id="SJN57256.1"/>
    </source>
</evidence>
<evidence type="ECO:0000256" key="2">
    <source>
        <dbReference type="ARBA" id="ARBA00022679"/>
    </source>
</evidence>
<dbReference type="Pfam" id="PF01075">
    <property type="entry name" value="Glyco_transf_9"/>
    <property type="match status" value="1"/>
</dbReference>
<name>A0A1R4LKX9_VIBR1</name>
<keyword evidence="4" id="KW-0472">Membrane</keyword>
<evidence type="ECO:0000256" key="1">
    <source>
        <dbReference type="ARBA" id="ARBA00022676"/>
    </source>
</evidence>
<dbReference type="EC" id="2.-.-.-" evidence="5"/>
<evidence type="ECO:0000256" key="3">
    <source>
        <dbReference type="ARBA" id="ARBA00043995"/>
    </source>
</evidence>
<comment type="similarity">
    <text evidence="3">Belongs to the glycosyltransferase 9 family.</text>
</comment>
<dbReference type="Proteomes" id="UP000188276">
    <property type="component" value="Unassembled WGS sequence"/>
</dbReference>
<accession>A0A1R4LKX9</accession>
<dbReference type="Gene3D" id="3.40.50.2000">
    <property type="entry name" value="Glycogen Phosphorylase B"/>
    <property type="match status" value="2"/>
</dbReference>